<organism evidence="2 3">
    <name type="scientific">Mugilogobius chulae</name>
    <name type="common">yellowstripe goby</name>
    <dbReference type="NCBI Taxonomy" id="88201"/>
    <lineage>
        <taxon>Eukaryota</taxon>
        <taxon>Metazoa</taxon>
        <taxon>Chordata</taxon>
        <taxon>Craniata</taxon>
        <taxon>Vertebrata</taxon>
        <taxon>Euteleostomi</taxon>
        <taxon>Actinopterygii</taxon>
        <taxon>Neopterygii</taxon>
        <taxon>Teleostei</taxon>
        <taxon>Neoteleostei</taxon>
        <taxon>Acanthomorphata</taxon>
        <taxon>Gobiaria</taxon>
        <taxon>Gobiiformes</taxon>
        <taxon>Gobioidei</taxon>
        <taxon>Gobiidae</taxon>
        <taxon>Gobionellinae</taxon>
        <taxon>Mugilogobius</taxon>
    </lineage>
</organism>
<dbReference type="AlphaFoldDB" id="A0AAW0Q253"/>
<dbReference type="PANTHER" id="PTHR32046">
    <property type="entry name" value="G DOMAIN-CONTAINING PROTEIN"/>
    <property type="match status" value="1"/>
</dbReference>
<dbReference type="Gene3D" id="3.40.50.300">
    <property type="entry name" value="P-loop containing nucleotide triphosphate hydrolases"/>
    <property type="match status" value="1"/>
</dbReference>
<evidence type="ECO:0008006" key="4">
    <source>
        <dbReference type="Google" id="ProtNLM"/>
    </source>
</evidence>
<gene>
    <name evidence="2" type="ORF">WMY93_001618</name>
</gene>
<comment type="caution">
    <text evidence="2">The sequence shown here is derived from an EMBL/GenBank/DDBJ whole genome shotgun (WGS) entry which is preliminary data.</text>
</comment>
<dbReference type="PANTHER" id="PTHR32046:SF14">
    <property type="match status" value="1"/>
</dbReference>
<dbReference type="SUPFAM" id="SSF52540">
    <property type="entry name" value="P-loop containing nucleoside triphosphate hydrolases"/>
    <property type="match status" value="1"/>
</dbReference>
<feature type="region of interest" description="Disordered" evidence="1">
    <location>
        <begin position="85"/>
        <end position="142"/>
    </location>
</feature>
<evidence type="ECO:0000313" key="3">
    <source>
        <dbReference type="Proteomes" id="UP001460270"/>
    </source>
</evidence>
<dbReference type="InterPro" id="IPR027417">
    <property type="entry name" value="P-loop_NTPase"/>
</dbReference>
<keyword evidence="3" id="KW-1185">Reference proteome</keyword>
<accession>A0AAW0Q253</accession>
<feature type="compositionally biased region" description="Low complexity" evidence="1">
    <location>
        <begin position="106"/>
        <end position="129"/>
    </location>
</feature>
<protein>
    <recommendedName>
        <fullName evidence="4">G domain-containing protein</fullName>
    </recommendedName>
</protein>
<evidence type="ECO:0000256" key="1">
    <source>
        <dbReference type="SAM" id="MobiDB-lite"/>
    </source>
</evidence>
<reference evidence="3" key="1">
    <citation type="submission" date="2024-04" db="EMBL/GenBank/DDBJ databases">
        <title>Salinicola lusitanus LLJ914,a marine bacterium isolated from the Okinawa Trough.</title>
        <authorList>
            <person name="Li J."/>
        </authorList>
    </citation>
    <scope>NUCLEOTIDE SEQUENCE [LARGE SCALE GENOMIC DNA]</scope>
</reference>
<name>A0AAW0Q253_9GOBI</name>
<proteinExistence type="predicted"/>
<evidence type="ECO:0000313" key="2">
    <source>
        <dbReference type="EMBL" id="KAK7938292.1"/>
    </source>
</evidence>
<dbReference type="EMBL" id="JBBPFD010000002">
    <property type="protein sequence ID" value="KAK7938292.1"/>
    <property type="molecule type" value="Genomic_DNA"/>
</dbReference>
<sequence length="264" mass="29855">MYSLGKESTRQNRTVMVMGATGAGKSTLINGIVNYIAGVERKDNFRLKLVHEDPSKSQAESQTSEVSVYKLYYQEGFRVPYSLTLVDTPDSETPEESSEMRRSQSRSESSSAPPKASVSSTRSASSPRPHWLGSRTLRNGKQPPVLEAINKANVPCPKNELGLPVHYKFNNSVLFSDNREAESEDSDDDFDEMFWRMGLKSMERFLTDLNKMETKSLQMTKEVLKERKQLEAAVEGLQPQVKAGLAKIEEIKPRWRRSKITKQT</sequence>
<dbReference type="Proteomes" id="UP001460270">
    <property type="component" value="Unassembled WGS sequence"/>
</dbReference>